<organism evidence="2 3">
    <name type="scientific">Neolecta irregularis (strain DAH-3)</name>
    <dbReference type="NCBI Taxonomy" id="1198029"/>
    <lineage>
        <taxon>Eukaryota</taxon>
        <taxon>Fungi</taxon>
        <taxon>Dikarya</taxon>
        <taxon>Ascomycota</taxon>
        <taxon>Taphrinomycotina</taxon>
        <taxon>Neolectales</taxon>
        <taxon>Neolectaceae</taxon>
        <taxon>Neolecta</taxon>
    </lineage>
</organism>
<evidence type="ECO:0000313" key="2">
    <source>
        <dbReference type="EMBL" id="OLL23880.1"/>
    </source>
</evidence>
<dbReference type="AlphaFoldDB" id="A0A1U7LMI6"/>
<gene>
    <name evidence="2" type="ORF">NEOLI_004476</name>
</gene>
<comment type="caution">
    <text evidence="2">The sequence shown here is derived from an EMBL/GenBank/DDBJ whole genome shotgun (WGS) entry which is preliminary data.</text>
</comment>
<evidence type="ECO:0000313" key="3">
    <source>
        <dbReference type="Proteomes" id="UP000186594"/>
    </source>
</evidence>
<accession>A0A1U7LMI6</accession>
<evidence type="ECO:0000256" key="1">
    <source>
        <dbReference type="SAM" id="MobiDB-lite"/>
    </source>
</evidence>
<dbReference type="EMBL" id="LXFE01001136">
    <property type="protein sequence ID" value="OLL23880.1"/>
    <property type="molecule type" value="Genomic_DNA"/>
</dbReference>
<feature type="region of interest" description="Disordered" evidence="1">
    <location>
        <begin position="1"/>
        <end position="22"/>
    </location>
</feature>
<sequence>MSPADLPLRLTKRKPLDMRPERSLRRTCVSTTSTGWLFLKALPIPKQFANRLARTLSFDEISNTGETRLSKEKGNLRLQAKWIILDETGDDLLFAPGKQRETQRIEERYDVLPSYEAVIEELHDYHRVHGVRWGHGLQVGDTNQF</sequence>
<dbReference type="Proteomes" id="UP000186594">
    <property type="component" value="Unassembled WGS sequence"/>
</dbReference>
<reference evidence="2 3" key="1">
    <citation type="submission" date="2016-04" db="EMBL/GenBank/DDBJ databases">
        <title>Evolutionary innovation and constraint leading to complex multicellularity in the Ascomycota.</title>
        <authorList>
            <person name="Cisse O."/>
            <person name="Nguyen A."/>
            <person name="Hewitt D.A."/>
            <person name="Jedd G."/>
            <person name="Stajich J.E."/>
        </authorList>
    </citation>
    <scope>NUCLEOTIDE SEQUENCE [LARGE SCALE GENOMIC DNA]</scope>
    <source>
        <strain evidence="2 3">DAH-3</strain>
    </source>
</reference>
<name>A0A1U7LMI6_NEOID</name>
<keyword evidence="3" id="KW-1185">Reference proteome</keyword>
<protein>
    <submittedName>
        <fullName evidence="2">Uncharacterized protein</fullName>
    </submittedName>
</protein>
<proteinExistence type="predicted"/>